<reference evidence="3" key="1">
    <citation type="submission" date="2018-08" db="EMBL/GenBank/DDBJ databases">
        <authorList>
            <person name="Kim S.-J."/>
            <person name="Jung G.-Y."/>
        </authorList>
    </citation>
    <scope>NUCLEOTIDE SEQUENCE [LARGE SCALE GENOMIC DNA]</scope>
    <source>
        <strain evidence="3">GY_G</strain>
    </source>
</reference>
<feature type="domain" description="DUF4440" evidence="1">
    <location>
        <begin position="23"/>
        <end position="132"/>
    </location>
</feature>
<evidence type="ECO:0000259" key="1">
    <source>
        <dbReference type="Pfam" id="PF14534"/>
    </source>
</evidence>
<dbReference type="EMBL" id="QRGP01000001">
    <property type="protein sequence ID" value="RDV07753.1"/>
    <property type="molecule type" value="Genomic_DNA"/>
</dbReference>
<organism evidence="2 3">
    <name type="scientific">Sphingorhabdus pulchriflava</name>
    <dbReference type="NCBI Taxonomy" id="2292257"/>
    <lineage>
        <taxon>Bacteria</taxon>
        <taxon>Pseudomonadati</taxon>
        <taxon>Pseudomonadota</taxon>
        <taxon>Alphaproteobacteria</taxon>
        <taxon>Sphingomonadales</taxon>
        <taxon>Sphingomonadaceae</taxon>
        <taxon>Sphingorhabdus</taxon>
    </lineage>
</organism>
<dbReference type="InterPro" id="IPR027843">
    <property type="entry name" value="DUF4440"/>
</dbReference>
<evidence type="ECO:0000313" key="2">
    <source>
        <dbReference type="EMBL" id="RDV07753.1"/>
    </source>
</evidence>
<sequence>MPDGAELAASVQSADSELFALFFTGCDPEKLRTMVTDTLEFYHDKGGLVATSGAQFVAEYATNCEAKKAPDAWRSRRELVTASLHVDPVPGFGAMEAGEHLFYERKGDGPEKLVGRAGFAMVWQWAEGRWKLHRVLSYGHKPVP</sequence>
<name>A0A371BK30_9SPHN</name>
<evidence type="ECO:0000313" key="3">
    <source>
        <dbReference type="Proteomes" id="UP000263833"/>
    </source>
</evidence>
<dbReference type="OrthoDB" id="119951at2"/>
<gene>
    <name evidence="2" type="ORF">DXH95_00155</name>
</gene>
<dbReference type="Pfam" id="PF14534">
    <property type="entry name" value="DUF4440"/>
    <property type="match status" value="1"/>
</dbReference>
<dbReference type="SUPFAM" id="SSF54427">
    <property type="entry name" value="NTF2-like"/>
    <property type="match status" value="1"/>
</dbReference>
<dbReference type="Proteomes" id="UP000263833">
    <property type="component" value="Unassembled WGS sequence"/>
</dbReference>
<keyword evidence="3" id="KW-1185">Reference proteome</keyword>
<dbReference type="AlphaFoldDB" id="A0A371BK30"/>
<proteinExistence type="predicted"/>
<protein>
    <submittedName>
        <fullName evidence="2">Nuclear transport factor 2 family protein</fullName>
    </submittedName>
</protein>
<dbReference type="InterPro" id="IPR032710">
    <property type="entry name" value="NTF2-like_dom_sf"/>
</dbReference>
<comment type="caution">
    <text evidence="2">The sequence shown here is derived from an EMBL/GenBank/DDBJ whole genome shotgun (WGS) entry which is preliminary data.</text>
</comment>
<accession>A0A371BK30</accession>